<comment type="caution">
    <text evidence="3">The sequence shown here is derived from an EMBL/GenBank/DDBJ whole genome shotgun (WGS) entry which is preliminary data.</text>
</comment>
<name>A0A7W8H749_9FIRM</name>
<feature type="transmembrane region" description="Helical" evidence="2">
    <location>
        <begin position="112"/>
        <end position="133"/>
    </location>
</feature>
<feature type="compositionally biased region" description="Basic and acidic residues" evidence="1">
    <location>
        <begin position="315"/>
        <end position="326"/>
    </location>
</feature>
<organism evidence="3 4">
    <name type="scientific">Catenibacillus scindens</name>
    <dbReference type="NCBI Taxonomy" id="673271"/>
    <lineage>
        <taxon>Bacteria</taxon>
        <taxon>Bacillati</taxon>
        <taxon>Bacillota</taxon>
        <taxon>Clostridia</taxon>
        <taxon>Lachnospirales</taxon>
        <taxon>Lachnospiraceae</taxon>
        <taxon>Catenibacillus</taxon>
    </lineage>
</organism>
<keyword evidence="2" id="KW-0812">Transmembrane</keyword>
<feature type="region of interest" description="Disordered" evidence="1">
    <location>
        <begin position="303"/>
        <end position="326"/>
    </location>
</feature>
<gene>
    <name evidence="3" type="ORF">HNP82_000046</name>
</gene>
<keyword evidence="2" id="KW-0472">Membrane</keyword>
<feature type="transmembrane region" description="Helical" evidence="2">
    <location>
        <begin position="86"/>
        <end position="106"/>
    </location>
</feature>
<dbReference type="RefSeq" id="WP_183770152.1">
    <property type="nucleotide sequence ID" value="NZ_CAWVEG010000108.1"/>
</dbReference>
<evidence type="ECO:0000313" key="4">
    <source>
        <dbReference type="Proteomes" id="UP000543642"/>
    </source>
</evidence>
<feature type="transmembrane region" description="Helical" evidence="2">
    <location>
        <begin position="140"/>
        <end position="159"/>
    </location>
</feature>
<accession>A0A7W8H749</accession>
<feature type="transmembrane region" description="Helical" evidence="2">
    <location>
        <begin position="216"/>
        <end position="240"/>
    </location>
</feature>
<proteinExistence type="predicted"/>
<evidence type="ECO:0000256" key="1">
    <source>
        <dbReference type="SAM" id="MobiDB-lite"/>
    </source>
</evidence>
<feature type="transmembrane region" description="Helical" evidence="2">
    <location>
        <begin position="192"/>
        <end position="209"/>
    </location>
</feature>
<dbReference type="EMBL" id="JACHFW010000001">
    <property type="protein sequence ID" value="MBB5262952.1"/>
    <property type="molecule type" value="Genomic_DNA"/>
</dbReference>
<keyword evidence="2" id="KW-1133">Transmembrane helix</keyword>
<evidence type="ECO:0000256" key="2">
    <source>
        <dbReference type="SAM" id="Phobius"/>
    </source>
</evidence>
<dbReference type="Proteomes" id="UP000543642">
    <property type="component" value="Unassembled WGS sequence"/>
</dbReference>
<feature type="region of interest" description="Disordered" evidence="1">
    <location>
        <begin position="348"/>
        <end position="445"/>
    </location>
</feature>
<evidence type="ECO:0000313" key="3">
    <source>
        <dbReference type="EMBL" id="MBB5262952.1"/>
    </source>
</evidence>
<protein>
    <submittedName>
        <fullName evidence="3">Uncharacterized protein</fullName>
    </submittedName>
</protein>
<feature type="compositionally biased region" description="Low complexity" evidence="1">
    <location>
        <begin position="402"/>
        <end position="413"/>
    </location>
</feature>
<keyword evidence="4" id="KW-1185">Reference proteome</keyword>
<feature type="transmembrane region" description="Helical" evidence="2">
    <location>
        <begin position="51"/>
        <end position="79"/>
    </location>
</feature>
<dbReference type="AlphaFoldDB" id="A0A7W8H749"/>
<feature type="transmembrane region" description="Helical" evidence="2">
    <location>
        <begin position="246"/>
        <end position="266"/>
    </location>
</feature>
<feature type="compositionally biased region" description="Acidic residues" evidence="1">
    <location>
        <begin position="425"/>
        <end position="445"/>
    </location>
</feature>
<sequence length="445" mass="49811">MTKAIEYKEKIIQVYKSYETYFQILFKFLVAFFVFGYINDNLGYYAVLNNLGIQVLLSLISAIIPSSVFVLLAAIVSLIHLYRLSLVMMLLAFVVFVVFYFLYLKFAPTHGVLMMVIVVLMPLNLHFVVPLIAGLFFTPFTIVPVACSFIVASFVRYIVEAAPMVEDVGTDLEAIVAAYQYVIDHVLENHTMLLYAGVFAVMIVVTYVISRLPFDYSWYIAIGAGTLVGIIGMIVGAGIVDVQISVGGTFLGCVISGLFVAVVQFLRCSVDYNRKEFVQFEDDDYYYYVRAIPKMGVSLHHSEKKAAPQQPAASRSEKRVRGKGEKDFKDSLKGIFSRHMDDDDVFEEDFSRSDDIPDVTVPKEEEGDSFGDSSKESEIIIPQIKVPQRTVVPKSAVLKNGSSKPEVSKSVSPAQPKTEKKSFDFDFDDGYDDSVEDYSSDDSDF</sequence>
<reference evidence="3 4" key="1">
    <citation type="submission" date="2020-08" db="EMBL/GenBank/DDBJ databases">
        <title>Genomic Encyclopedia of Type Strains, Phase IV (KMG-IV): sequencing the most valuable type-strain genomes for metagenomic binning, comparative biology and taxonomic classification.</title>
        <authorList>
            <person name="Goeker M."/>
        </authorList>
    </citation>
    <scope>NUCLEOTIDE SEQUENCE [LARGE SCALE GENOMIC DNA]</scope>
    <source>
        <strain evidence="3 4">DSM 106146</strain>
    </source>
</reference>
<feature type="transmembrane region" description="Helical" evidence="2">
    <location>
        <begin position="21"/>
        <end position="39"/>
    </location>
</feature>